<sequence>MWQAAAEELAELSLEPELSIDCQLPASLVSLDTVAVLEKFEPFGLAHPQPKFLLKAYQLESLFPLGNSGEHWRLSFRSSEGISLELLAFSQPTLLKTLQLQENYDLVVALQKNVWHQRIRLQVILKDWRISQK</sequence>
<gene>
    <name evidence="3" type="ORF">SDC9_165613</name>
</gene>
<protein>
    <recommendedName>
        <fullName evidence="2">RecJ OB domain-containing protein</fullName>
    </recommendedName>
</protein>
<accession>A0A645G289</accession>
<dbReference type="AlphaFoldDB" id="A0A645G289"/>
<evidence type="ECO:0000313" key="3">
    <source>
        <dbReference type="EMBL" id="MPN18254.1"/>
    </source>
</evidence>
<dbReference type="Gene3D" id="2.40.50.460">
    <property type="match status" value="1"/>
</dbReference>
<evidence type="ECO:0000259" key="2">
    <source>
        <dbReference type="Pfam" id="PF17768"/>
    </source>
</evidence>
<reference evidence="3" key="1">
    <citation type="submission" date="2019-08" db="EMBL/GenBank/DDBJ databases">
        <authorList>
            <person name="Kucharzyk K."/>
            <person name="Murdoch R.W."/>
            <person name="Higgins S."/>
            <person name="Loffler F."/>
        </authorList>
    </citation>
    <scope>NUCLEOTIDE SEQUENCE</scope>
</reference>
<feature type="domain" description="RecJ OB" evidence="2">
    <location>
        <begin position="20"/>
        <end position="127"/>
    </location>
</feature>
<dbReference type="InterPro" id="IPR041122">
    <property type="entry name" value="RecJ_OB"/>
</dbReference>
<dbReference type="Pfam" id="PF17768">
    <property type="entry name" value="RecJ_OB"/>
    <property type="match status" value="1"/>
</dbReference>
<dbReference type="EMBL" id="VSSQ01065539">
    <property type="protein sequence ID" value="MPN18254.1"/>
    <property type="molecule type" value="Genomic_DNA"/>
</dbReference>
<dbReference type="GO" id="GO:0016787">
    <property type="term" value="F:hydrolase activity"/>
    <property type="evidence" value="ECO:0007669"/>
    <property type="project" value="UniProtKB-KW"/>
</dbReference>
<organism evidence="3">
    <name type="scientific">bioreactor metagenome</name>
    <dbReference type="NCBI Taxonomy" id="1076179"/>
    <lineage>
        <taxon>unclassified sequences</taxon>
        <taxon>metagenomes</taxon>
        <taxon>ecological metagenomes</taxon>
    </lineage>
</organism>
<evidence type="ECO:0000256" key="1">
    <source>
        <dbReference type="ARBA" id="ARBA00022801"/>
    </source>
</evidence>
<name>A0A645G289_9ZZZZ</name>
<comment type="caution">
    <text evidence="3">The sequence shown here is derived from an EMBL/GenBank/DDBJ whole genome shotgun (WGS) entry which is preliminary data.</text>
</comment>
<proteinExistence type="predicted"/>
<dbReference type="PANTHER" id="PTHR30255:SF2">
    <property type="entry name" value="SINGLE-STRANDED-DNA-SPECIFIC EXONUCLEASE RECJ"/>
    <property type="match status" value="1"/>
</dbReference>
<keyword evidence="1" id="KW-0378">Hydrolase</keyword>
<dbReference type="InterPro" id="IPR051673">
    <property type="entry name" value="SSDNA_exonuclease_RecJ"/>
</dbReference>
<dbReference type="PANTHER" id="PTHR30255">
    <property type="entry name" value="SINGLE-STRANDED-DNA-SPECIFIC EXONUCLEASE RECJ"/>
    <property type="match status" value="1"/>
</dbReference>